<gene>
    <name evidence="1" type="ORF">ETD85_12590</name>
</gene>
<reference evidence="1 2" key="1">
    <citation type="submission" date="2019-05" db="EMBL/GenBank/DDBJ databases">
        <title>Draft genome sequence of Nonomuraea zeae DSM 100528.</title>
        <authorList>
            <person name="Saricaoglu S."/>
            <person name="Isik K."/>
        </authorList>
    </citation>
    <scope>NUCLEOTIDE SEQUENCE [LARGE SCALE GENOMIC DNA]</scope>
    <source>
        <strain evidence="1 2">DSM 100528</strain>
    </source>
</reference>
<dbReference type="AlphaFoldDB" id="A0A5S4GSH1"/>
<dbReference type="EMBL" id="VCKX01000029">
    <property type="protein sequence ID" value="TMR35908.1"/>
    <property type="molecule type" value="Genomic_DNA"/>
</dbReference>
<proteinExistence type="predicted"/>
<comment type="caution">
    <text evidence="1">The sequence shown here is derived from an EMBL/GenBank/DDBJ whole genome shotgun (WGS) entry which is preliminary data.</text>
</comment>
<organism evidence="1 2">
    <name type="scientific">Nonomuraea zeae</name>
    <dbReference type="NCBI Taxonomy" id="1642303"/>
    <lineage>
        <taxon>Bacteria</taxon>
        <taxon>Bacillati</taxon>
        <taxon>Actinomycetota</taxon>
        <taxon>Actinomycetes</taxon>
        <taxon>Streptosporangiales</taxon>
        <taxon>Streptosporangiaceae</taxon>
        <taxon>Nonomuraea</taxon>
    </lineage>
</organism>
<sequence length="80" mass="7823">MALAIGCCRARLSSTSCKPVTGTSGAHGHSTRPGSAFTPAAGLVPATTALTTAVAAAAYRTVACLRRPVSSAACSSSTAR</sequence>
<evidence type="ECO:0000313" key="1">
    <source>
        <dbReference type="EMBL" id="TMR35908.1"/>
    </source>
</evidence>
<name>A0A5S4GSH1_9ACTN</name>
<accession>A0A5S4GSH1</accession>
<dbReference type="RefSeq" id="WP_170246644.1">
    <property type="nucleotide sequence ID" value="NZ_VCKX01000029.1"/>
</dbReference>
<dbReference type="Proteomes" id="UP000306628">
    <property type="component" value="Unassembled WGS sequence"/>
</dbReference>
<evidence type="ECO:0000313" key="2">
    <source>
        <dbReference type="Proteomes" id="UP000306628"/>
    </source>
</evidence>
<protein>
    <submittedName>
        <fullName evidence="1">Uncharacterized protein</fullName>
    </submittedName>
</protein>
<keyword evidence="2" id="KW-1185">Reference proteome</keyword>